<dbReference type="InterPro" id="IPR006109">
    <property type="entry name" value="G3P_DH_NAD-dep_C"/>
</dbReference>
<feature type="domain" description="Glycerol-3-phosphate dehydrogenase NAD-dependent N-terminal" evidence="6">
    <location>
        <begin position="8"/>
        <end position="159"/>
    </location>
</feature>
<evidence type="ECO:0000256" key="1">
    <source>
        <dbReference type="ARBA" id="ARBA00022516"/>
    </source>
</evidence>
<dbReference type="InterPro" id="IPR006168">
    <property type="entry name" value="G3P_DH_NAD-dep"/>
</dbReference>
<evidence type="ECO:0000259" key="7">
    <source>
        <dbReference type="Pfam" id="PF07479"/>
    </source>
</evidence>
<dbReference type="NCBIfam" id="NF000940">
    <property type="entry name" value="PRK00094.1-2"/>
    <property type="match status" value="1"/>
</dbReference>
<dbReference type="PANTHER" id="PTHR11728:SF1">
    <property type="entry name" value="GLYCEROL-3-PHOSPHATE DEHYDROGENASE [NAD(+)] 2, CHLOROPLASTIC"/>
    <property type="match status" value="1"/>
</dbReference>
<organism evidence="8 9">
    <name type="scientific">Pseudohoeflea coraliihabitans</name>
    <dbReference type="NCBI Taxonomy" id="2860393"/>
    <lineage>
        <taxon>Bacteria</taxon>
        <taxon>Pseudomonadati</taxon>
        <taxon>Pseudomonadota</taxon>
        <taxon>Alphaproteobacteria</taxon>
        <taxon>Hyphomicrobiales</taxon>
        <taxon>Rhizobiaceae</taxon>
        <taxon>Pseudohoeflea</taxon>
    </lineage>
</organism>
<dbReference type="EC" id="1.1.1.94" evidence="5"/>
<dbReference type="Pfam" id="PF07479">
    <property type="entry name" value="NAD_Gly3P_dh_C"/>
    <property type="match status" value="1"/>
</dbReference>
<feature type="binding site" evidence="5">
    <location>
        <position position="108"/>
    </location>
    <ligand>
        <name>sn-glycerol 3-phosphate</name>
        <dbReference type="ChEBI" id="CHEBI:57597"/>
    </ligand>
</feature>
<dbReference type="PANTHER" id="PTHR11728">
    <property type="entry name" value="GLYCEROL-3-PHOSPHATE DEHYDROGENASE"/>
    <property type="match status" value="1"/>
</dbReference>
<protein>
    <recommendedName>
        <fullName evidence="5">Glycerol-3-phosphate dehydrogenase [NAD(P)+]</fullName>
        <ecNumber evidence="5">1.1.1.94</ecNumber>
    </recommendedName>
    <alternativeName>
        <fullName evidence="5">NAD(P)(+)-dependent glycerol-3-phosphate dehydrogenase</fullName>
    </alternativeName>
    <alternativeName>
        <fullName evidence="5">NAD(P)H-dependent dihydroxyacetone-phosphate reductase</fullName>
    </alternativeName>
</protein>
<feature type="binding site" evidence="5">
    <location>
        <position position="136"/>
    </location>
    <ligand>
        <name>sn-glycerol 3-phosphate</name>
        <dbReference type="ChEBI" id="CHEBI:57597"/>
    </ligand>
</feature>
<comment type="function">
    <text evidence="5">Catalyzes the reduction of the glycolytic intermediate dihydroxyacetone phosphate (DHAP) to sn-glycerol 3-phosphate (G3P), the key precursor for phospholipid synthesis.</text>
</comment>
<dbReference type="Pfam" id="PF01210">
    <property type="entry name" value="NAD_Gly3P_dh_N"/>
    <property type="match status" value="1"/>
</dbReference>
<comment type="pathway">
    <text evidence="5">Membrane lipid metabolism; glycerophospholipid metabolism.</text>
</comment>
<keyword evidence="4 5" id="KW-1208">Phospholipid metabolism</keyword>
<dbReference type="PROSITE" id="PS00957">
    <property type="entry name" value="NAD_G3PDH"/>
    <property type="match status" value="1"/>
</dbReference>
<comment type="catalytic activity">
    <reaction evidence="5">
        <text>sn-glycerol 3-phosphate + NAD(+) = dihydroxyacetone phosphate + NADH + H(+)</text>
        <dbReference type="Rhea" id="RHEA:11092"/>
        <dbReference type="ChEBI" id="CHEBI:15378"/>
        <dbReference type="ChEBI" id="CHEBI:57540"/>
        <dbReference type="ChEBI" id="CHEBI:57597"/>
        <dbReference type="ChEBI" id="CHEBI:57642"/>
        <dbReference type="ChEBI" id="CHEBI:57945"/>
        <dbReference type="EC" id="1.1.1.94"/>
    </reaction>
</comment>
<dbReference type="PROSITE" id="PS51257">
    <property type="entry name" value="PROKAR_LIPOPROTEIN"/>
    <property type="match status" value="1"/>
</dbReference>
<comment type="similarity">
    <text evidence="5">Belongs to the NAD-dependent glycerol-3-phosphate dehydrogenase family.</text>
</comment>
<accession>A0ABS6WNZ1</accession>
<gene>
    <name evidence="5" type="primary">gpsA</name>
    <name evidence="8" type="ORF">KY465_05830</name>
</gene>
<feature type="binding site" evidence="5">
    <location>
        <position position="279"/>
    </location>
    <ligand>
        <name>NADPH</name>
        <dbReference type="ChEBI" id="CHEBI:57783"/>
    </ligand>
</feature>
<evidence type="ECO:0000256" key="2">
    <source>
        <dbReference type="ARBA" id="ARBA00023098"/>
    </source>
</evidence>
<feature type="binding site" evidence="5">
    <location>
        <position position="36"/>
    </location>
    <ligand>
        <name>NADPH</name>
        <dbReference type="ChEBI" id="CHEBI:57783"/>
    </ligand>
</feature>
<comment type="caution">
    <text evidence="5">Lacks conserved residue(s) required for the propagation of feature annotation.</text>
</comment>
<name>A0ABS6WNZ1_9HYPH</name>
<keyword evidence="2 5" id="KW-0443">Lipid metabolism</keyword>
<comment type="caution">
    <text evidence="8">The sequence shown here is derived from an EMBL/GenBank/DDBJ whole genome shotgun (WGS) entry which is preliminary data.</text>
</comment>
<dbReference type="InterPro" id="IPR011128">
    <property type="entry name" value="G3P_DH_NAD-dep_N"/>
</dbReference>
<dbReference type="NCBIfam" id="NF000942">
    <property type="entry name" value="PRK00094.1-4"/>
    <property type="match status" value="1"/>
</dbReference>
<keyword evidence="5" id="KW-0547">Nucleotide-binding</keyword>
<keyword evidence="5" id="KW-0520">NAD</keyword>
<evidence type="ECO:0000256" key="3">
    <source>
        <dbReference type="ARBA" id="ARBA00023209"/>
    </source>
</evidence>
<dbReference type="HAMAP" id="MF_00394">
    <property type="entry name" value="NAD_Glyc3P_dehydrog"/>
    <property type="match status" value="1"/>
</dbReference>
<evidence type="ECO:0000259" key="6">
    <source>
        <dbReference type="Pfam" id="PF01210"/>
    </source>
</evidence>
<feature type="binding site" evidence="5">
    <location>
        <position position="108"/>
    </location>
    <ligand>
        <name>NADPH</name>
        <dbReference type="ChEBI" id="CHEBI:57783"/>
    </ligand>
</feature>
<keyword evidence="5" id="KW-0521">NADP</keyword>
<evidence type="ECO:0000313" key="8">
    <source>
        <dbReference type="EMBL" id="MBW3096794.1"/>
    </source>
</evidence>
<feature type="active site" description="Proton acceptor" evidence="5">
    <location>
        <position position="191"/>
    </location>
</feature>
<feature type="binding site" evidence="5">
    <location>
        <position position="244"/>
    </location>
    <ligand>
        <name>sn-glycerol 3-phosphate</name>
        <dbReference type="ChEBI" id="CHEBI:57597"/>
    </ligand>
</feature>
<feature type="binding site" evidence="5">
    <location>
        <position position="255"/>
    </location>
    <ligand>
        <name>sn-glycerol 3-phosphate</name>
        <dbReference type="ChEBI" id="CHEBI:57597"/>
    </ligand>
</feature>
<keyword evidence="1 5" id="KW-0444">Lipid biosynthesis</keyword>
<comment type="subcellular location">
    <subcellularLocation>
        <location evidence="5">Cytoplasm</location>
    </subcellularLocation>
</comment>
<keyword evidence="5" id="KW-0963">Cytoplasm</keyword>
<feature type="binding site" evidence="5">
    <location>
        <position position="140"/>
    </location>
    <ligand>
        <name>NADPH</name>
        <dbReference type="ChEBI" id="CHEBI:57783"/>
    </ligand>
</feature>
<reference evidence="8" key="1">
    <citation type="submission" date="2021-07" db="EMBL/GenBank/DDBJ databases">
        <title>Pseudohoeflea marina sp. nov. a polyhydroxyalcanoate-producing bacterium.</title>
        <authorList>
            <person name="Zheng W."/>
            <person name="Yu S."/>
            <person name="Huang Y."/>
        </authorList>
    </citation>
    <scope>NUCLEOTIDE SEQUENCE</scope>
    <source>
        <strain evidence="8">DP4N28-3</strain>
    </source>
</reference>
<feature type="binding site" evidence="5">
    <location>
        <position position="191"/>
    </location>
    <ligand>
        <name>sn-glycerol 3-phosphate</name>
        <dbReference type="ChEBI" id="CHEBI:57597"/>
    </ligand>
</feature>
<keyword evidence="5" id="KW-0560">Oxidoreductase</keyword>
<keyword evidence="3 5" id="KW-0594">Phospholipid biosynthesis</keyword>
<evidence type="ECO:0000313" key="9">
    <source>
        <dbReference type="Proteomes" id="UP001430804"/>
    </source>
</evidence>
<evidence type="ECO:0000256" key="4">
    <source>
        <dbReference type="ARBA" id="ARBA00023264"/>
    </source>
</evidence>
<feature type="binding site" evidence="5">
    <location>
        <position position="256"/>
    </location>
    <ligand>
        <name>sn-glycerol 3-phosphate</name>
        <dbReference type="ChEBI" id="CHEBI:57597"/>
    </ligand>
</feature>
<keyword evidence="9" id="KW-1185">Reference proteome</keyword>
<feature type="binding site" evidence="5">
    <location>
        <position position="281"/>
    </location>
    <ligand>
        <name>NADPH</name>
        <dbReference type="ChEBI" id="CHEBI:57783"/>
    </ligand>
</feature>
<proteinExistence type="inferred from homology"/>
<comment type="catalytic activity">
    <reaction evidence="5">
        <text>sn-glycerol 3-phosphate + NADP(+) = dihydroxyacetone phosphate + NADPH + H(+)</text>
        <dbReference type="Rhea" id="RHEA:11096"/>
        <dbReference type="ChEBI" id="CHEBI:15378"/>
        <dbReference type="ChEBI" id="CHEBI:57597"/>
        <dbReference type="ChEBI" id="CHEBI:57642"/>
        <dbReference type="ChEBI" id="CHEBI:57783"/>
        <dbReference type="ChEBI" id="CHEBI:58349"/>
        <dbReference type="EC" id="1.1.1.94"/>
    </reaction>
</comment>
<feature type="binding site" evidence="5">
    <location>
        <position position="254"/>
    </location>
    <ligand>
        <name>sn-glycerol 3-phosphate</name>
        <dbReference type="ChEBI" id="CHEBI:57597"/>
    </ligand>
</feature>
<dbReference type="Proteomes" id="UP001430804">
    <property type="component" value="Unassembled WGS sequence"/>
</dbReference>
<evidence type="ECO:0000256" key="5">
    <source>
        <dbReference type="HAMAP-Rule" id="MF_00394"/>
    </source>
</evidence>
<dbReference type="PIRSF" id="PIRSF000114">
    <property type="entry name" value="Glycerol-3-P_dh"/>
    <property type="match status" value="1"/>
</dbReference>
<sequence length="333" mass="33718">MSDRSRPIAIFGAGAFGTALACVLSEDGTPVHLYGRDAAAMRNMQTTRRNPRLPGITLSGGIAPMVWPAGPIEAHTILLAVPSAAQLETAERLRSILPGGATVVMCAKGLDRDSGRTLTDGLARLLPDNPLAVLSGPGFAADIAAGLPTAMTLAASTETEAETVAGRLSRKSFRLYATNDMVGVQLGGALKNVLAIAAGVVIGAGLGDSARAALIARGLAELTRFVVACGGRPDTAAGLSGLGDLVLTATSTQSRNYRYGIAIGHGEPPANAGTGAELLVEGAAAAITAARAARALSVAMPITDAVAAIAEGTADVPTIIDRLLSRPLRRETS</sequence>
<feature type="domain" description="Glycerol-3-phosphate dehydrogenase NAD-dependent C-terminal" evidence="7">
    <location>
        <begin position="180"/>
        <end position="320"/>
    </location>
</feature>
<feature type="binding site" evidence="5">
    <location>
        <position position="16"/>
    </location>
    <ligand>
        <name>NADPH</name>
        <dbReference type="ChEBI" id="CHEBI:57783"/>
    </ligand>
</feature>
<feature type="binding site" evidence="5">
    <location>
        <position position="255"/>
    </location>
    <ligand>
        <name>NADPH</name>
        <dbReference type="ChEBI" id="CHEBI:57783"/>
    </ligand>
</feature>
<dbReference type="EMBL" id="JAHWQX010000001">
    <property type="protein sequence ID" value="MBW3096794.1"/>
    <property type="molecule type" value="Genomic_DNA"/>
</dbReference>
<dbReference type="RefSeq" id="WP_219200653.1">
    <property type="nucleotide sequence ID" value="NZ_JAHWQX010000001.1"/>
</dbReference>